<accession>A0A084VJK7</accession>
<proteinExistence type="predicted"/>
<keyword evidence="3" id="KW-1185">Reference proteome</keyword>
<gene>
    <name evidence="1" type="ORF">ZHAS_00005445</name>
</gene>
<dbReference type="Proteomes" id="UP000030765">
    <property type="component" value="Unassembled WGS sequence"/>
</dbReference>
<sequence>MPSDEINLAELYLLKTVRPRLLINSLGPVTALSGSREGVGIAPGGDGCPASIPAIAKAESFKRFCCGMTVFGGECLRCAGCRRLWFRQSNSQHVNNTV</sequence>
<evidence type="ECO:0000313" key="3">
    <source>
        <dbReference type="Proteomes" id="UP000030765"/>
    </source>
</evidence>
<reference evidence="2" key="2">
    <citation type="submission" date="2020-05" db="UniProtKB">
        <authorList>
            <consortium name="EnsemblMetazoa"/>
        </authorList>
    </citation>
    <scope>IDENTIFICATION</scope>
</reference>
<dbReference type="VEuPathDB" id="VectorBase:ASIC005445"/>
<evidence type="ECO:0000313" key="1">
    <source>
        <dbReference type="EMBL" id="KFB38151.1"/>
    </source>
</evidence>
<organism evidence="1">
    <name type="scientific">Anopheles sinensis</name>
    <name type="common">Mosquito</name>
    <dbReference type="NCBI Taxonomy" id="74873"/>
    <lineage>
        <taxon>Eukaryota</taxon>
        <taxon>Metazoa</taxon>
        <taxon>Ecdysozoa</taxon>
        <taxon>Arthropoda</taxon>
        <taxon>Hexapoda</taxon>
        <taxon>Insecta</taxon>
        <taxon>Pterygota</taxon>
        <taxon>Neoptera</taxon>
        <taxon>Endopterygota</taxon>
        <taxon>Diptera</taxon>
        <taxon>Nematocera</taxon>
        <taxon>Culicoidea</taxon>
        <taxon>Culicidae</taxon>
        <taxon>Anophelinae</taxon>
        <taxon>Anopheles</taxon>
    </lineage>
</organism>
<dbReference type="EMBL" id="KE524879">
    <property type="protein sequence ID" value="KFB38151.1"/>
    <property type="molecule type" value="Genomic_DNA"/>
</dbReference>
<dbReference type="AlphaFoldDB" id="A0A084VJK7"/>
<dbReference type="EMBL" id="ATLV01013696">
    <property type="status" value="NOT_ANNOTATED_CDS"/>
    <property type="molecule type" value="Genomic_DNA"/>
</dbReference>
<protein>
    <submittedName>
        <fullName evidence="1 2">Carbamoyl-phosphate synthase large subunit</fullName>
    </submittedName>
</protein>
<name>A0A084VJK7_ANOSI</name>
<reference evidence="1 3" key="1">
    <citation type="journal article" date="2014" name="BMC Genomics">
        <title>Genome sequence of Anopheles sinensis provides insight into genetics basis of mosquito competence for malaria parasites.</title>
        <authorList>
            <person name="Zhou D."/>
            <person name="Zhang D."/>
            <person name="Ding G."/>
            <person name="Shi L."/>
            <person name="Hou Q."/>
            <person name="Ye Y."/>
            <person name="Xu Y."/>
            <person name="Zhou H."/>
            <person name="Xiong C."/>
            <person name="Li S."/>
            <person name="Yu J."/>
            <person name="Hong S."/>
            <person name="Yu X."/>
            <person name="Zou P."/>
            <person name="Chen C."/>
            <person name="Chang X."/>
            <person name="Wang W."/>
            <person name="Lv Y."/>
            <person name="Sun Y."/>
            <person name="Ma L."/>
            <person name="Shen B."/>
            <person name="Zhu C."/>
        </authorList>
    </citation>
    <scope>NUCLEOTIDE SEQUENCE [LARGE SCALE GENOMIC DNA]</scope>
</reference>
<evidence type="ECO:0000313" key="2">
    <source>
        <dbReference type="EnsemblMetazoa" id="ASIC005445-PA"/>
    </source>
</evidence>
<dbReference type="EnsemblMetazoa" id="ASIC005445-RA">
    <property type="protein sequence ID" value="ASIC005445-PA"/>
    <property type="gene ID" value="ASIC005445"/>
</dbReference>